<name>A0A166K4K5_NODSP</name>
<dbReference type="OrthoDB" id="9804758at2"/>
<dbReference type="PANTHER" id="PTHR10192:SF5">
    <property type="entry name" value="GEPHYRIN"/>
    <property type="match status" value="1"/>
</dbReference>
<dbReference type="GO" id="GO:0005829">
    <property type="term" value="C:cytosol"/>
    <property type="evidence" value="ECO:0007669"/>
    <property type="project" value="TreeGrafter"/>
</dbReference>
<dbReference type="SUPFAM" id="SSF63882">
    <property type="entry name" value="MoeA N-terminal region -like"/>
    <property type="match status" value="1"/>
</dbReference>
<evidence type="ECO:0000256" key="6">
    <source>
        <dbReference type="ARBA" id="ARBA00022679"/>
    </source>
</evidence>
<evidence type="ECO:0000256" key="5">
    <source>
        <dbReference type="ARBA" id="ARBA00022505"/>
    </source>
</evidence>
<dbReference type="SUPFAM" id="SSF63867">
    <property type="entry name" value="MoeA C-terminal domain-like"/>
    <property type="match status" value="1"/>
</dbReference>
<dbReference type="InterPro" id="IPR036425">
    <property type="entry name" value="MoaB/Mog-like_dom_sf"/>
</dbReference>
<dbReference type="SMART" id="SM00852">
    <property type="entry name" value="MoCF_biosynth"/>
    <property type="match status" value="1"/>
</dbReference>
<evidence type="ECO:0000259" key="12">
    <source>
        <dbReference type="SMART" id="SM00852"/>
    </source>
</evidence>
<dbReference type="PANTHER" id="PTHR10192">
    <property type="entry name" value="MOLYBDOPTERIN BIOSYNTHESIS PROTEIN"/>
    <property type="match status" value="1"/>
</dbReference>
<accession>A0A166K4K5</accession>
<evidence type="ECO:0000256" key="7">
    <source>
        <dbReference type="ARBA" id="ARBA00022723"/>
    </source>
</evidence>
<reference evidence="13 14" key="1">
    <citation type="submission" date="2016-04" db="EMBL/GenBank/DDBJ databases">
        <title>Draft Genome Assembly of the Bloom-forming Cyanobacterium Nodularia spumigena Strain CENA596 in Shrimp Production Ponds.</title>
        <authorList>
            <person name="Popin R.V."/>
            <person name="Rigonato J."/>
            <person name="Abreu V.A."/>
            <person name="Andreote A.P."/>
            <person name="Silveira S.B."/>
            <person name="Odebrecht C."/>
            <person name="Fiore M.F."/>
        </authorList>
    </citation>
    <scope>NUCLEOTIDE SEQUENCE [LARGE SCALE GENOMIC DNA]</scope>
    <source>
        <strain evidence="13 14">CENA596</strain>
    </source>
</reference>
<evidence type="ECO:0000256" key="11">
    <source>
        <dbReference type="RuleBase" id="RU365090"/>
    </source>
</evidence>
<evidence type="ECO:0000256" key="1">
    <source>
        <dbReference type="ARBA" id="ARBA00001946"/>
    </source>
</evidence>
<dbReference type="EMBL" id="LWAJ01000079">
    <property type="protein sequence ID" value="KZL50552.1"/>
    <property type="molecule type" value="Genomic_DNA"/>
</dbReference>
<keyword evidence="5 11" id="KW-0500">Molybdenum</keyword>
<keyword evidence="6 11" id="KW-0808">Transferase</keyword>
<comment type="function">
    <text evidence="2 11">Catalyzes the insertion of molybdate into adenylated molybdopterin with the concomitant release of AMP.</text>
</comment>
<comment type="similarity">
    <text evidence="4 11">Belongs to the MoeA family.</text>
</comment>
<dbReference type="InterPro" id="IPR038987">
    <property type="entry name" value="MoeA-like"/>
</dbReference>
<sequence length="418" mass="45546">MLSVRDAEVIILNLVQPLDPQRDIEFIDLLAADNRIIATPVTSKLDFPHWDNSAMDGYAVRYEDVQYSSDAQPIILEIIAEIPAGYQPQFTLQPGQAARIFTGAVMPTGADTVVMQERTRREGNCVFILTAPQPQEFVRRKGAFYQAGRQLLPRGVKLNPSEIAVLAAAQCAKMTVYRRPRVAIFSSGDELVTPDKLLQVGQIVDSNQYALAALVKEAGGEALLLGIVKDDRDALREAIAYAIDHADIVLSSGGVSVGDYDYIDQILQSLGAKIHIQSVAISPGKPLTVATFPTPHSPLPTPYSPIYFGLPGNPVSAMVTFWRFVQPAIRKLSGLAGGWEPVFLKVRSHHELKSNGKRETYLWGSLRLMNGVYEFHKAGGSHSSGNLINLAQTNALAILPVGQTLISPQAEVQVLQVS</sequence>
<evidence type="ECO:0000256" key="2">
    <source>
        <dbReference type="ARBA" id="ARBA00002901"/>
    </source>
</evidence>
<dbReference type="Gene3D" id="2.40.340.10">
    <property type="entry name" value="MoeA, C-terminal, domain IV"/>
    <property type="match status" value="1"/>
</dbReference>
<evidence type="ECO:0000256" key="9">
    <source>
        <dbReference type="ARBA" id="ARBA00023150"/>
    </source>
</evidence>
<comment type="cofactor">
    <cofactor evidence="1 11">
        <name>Mg(2+)</name>
        <dbReference type="ChEBI" id="CHEBI:18420"/>
    </cofactor>
</comment>
<dbReference type="InterPro" id="IPR036135">
    <property type="entry name" value="MoeA_linker/N_sf"/>
</dbReference>
<keyword evidence="8 11" id="KW-0460">Magnesium</keyword>
<dbReference type="EC" id="2.10.1.1" evidence="11"/>
<organism evidence="13 14">
    <name type="scientific">Nodularia spumigena CENA596</name>
    <dbReference type="NCBI Taxonomy" id="1819295"/>
    <lineage>
        <taxon>Bacteria</taxon>
        <taxon>Bacillati</taxon>
        <taxon>Cyanobacteriota</taxon>
        <taxon>Cyanophyceae</taxon>
        <taxon>Nostocales</taxon>
        <taxon>Nodulariaceae</taxon>
        <taxon>Nodularia</taxon>
    </lineage>
</organism>
<dbReference type="FunFam" id="2.170.190.11:FF:000001">
    <property type="entry name" value="Molybdopterin molybdenumtransferase"/>
    <property type="match status" value="1"/>
</dbReference>
<evidence type="ECO:0000313" key="13">
    <source>
        <dbReference type="EMBL" id="KZL50552.1"/>
    </source>
</evidence>
<dbReference type="NCBIfam" id="NF045515">
    <property type="entry name" value="Glp_gephyrin"/>
    <property type="match status" value="1"/>
</dbReference>
<dbReference type="RefSeq" id="WP_063872089.1">
    <property type="nucleotide sequence ID" value="NZ_CAWMRI010000079.1"/>
</dbReference>
<evidence type="ECO:0000256" key="3">
    <source>
        <dbReference type="ARBA" id="ARBA00005046"/>
    </source>
</evidence>
<dbReference type="GO" id="GO:0046872">
    <property type="term" value="F:metal ion binding"/>
    <property type="evidence" value="ECO:0007669"/>
    <property type="project" value="UniProtKB-UniRule"/>
</dbReference>
<dbReference type="AlphaFoldDB" id="A0A166K4K5"/>
<comment type="pathway">
    <text evidence="3 11">Cofactor biosynthesis; molybdopterin biosynthesis.</text>
</comment>
<dbReference type="FunFam" id="3.40.980.10:FF:000004">
    <property type="entry name" value="Molybdopterin molybdenumtransferase"/>
    <property type="match status" value="1"/>
</dbReference>
<dbReference type="Proteomes" id="UP000076555">
    <property type="component" value="Unassembled WGS sequence"/>
</dbReference>
<gene>
    <name evidence="13" type="ORF">A2T98_06680</name>
</gene>
<dbReference type="InterPro" id="IPR001453">
    <property type="entry name" value="MoaB/Mog_dom"/>
</dbReference>
<comment type="caution">
    <text evidence="13">The sequence shown here is derived from an EMBL/GenBank/DDBJ whole genome shotgun (WGS) entry which is preliminary data.</text>
</comment>
<evidence type="ECO:0000256" key="4">
    <source>
        <dbReference type="ARBA" id="ARBA00010763"/>
    </source>
</evidence>
<dbReference type="InterPro" id="IPR005110">
    <property type="entry name" value="MoeA_linker/N"/>
</dbReference>
<keyword evidence="9 11" id="KW-0501">Molybdenum cofactor biosynthesis</keyword>
<dbReference type="Gene3D" id="2.170.190.11">
    <property type="entry name" value="Molybdopterin biosynthesis moea protein, domain 3"/>
    <property type="match status" value="1"/>
</dbReference>
<dbReference type="Pfam" id="PF00994">
    <property type="entry name" value="MoCF_biosynth"/>
    <property type="match status" value="1"/>
</dbReference>
<dbReference type="Gene3D" id="3.40.980.10">
    <property type="entry name" value="MoaB/Mog-like domain"/>
    <property type="match status" value="1"/>
</dbReference>
<evidence type="ECO:0000256" key="8">
    <source>
        <dbReference type="ARBA" id="ARBA00022842"/>
    </source>
</evidence>
<dbReference type="InterPro" id="IPR005111">
    <property type="entry name" value="MoeA_C_domain_IV"/>
</dbReference>
<protein>
    <recommendedName>
        <fullName evidence="11">Molybdopterin molybdenumtransferase</fullName>
        <ecNumber evidence="11">2.10.1.1</ecNumber>
    </recommendedName>
</protein>
<comment type="catalytic activity">
    <reaction evidence="10">
        <text>adenylyl-molybdopterin + molybdate = Mo-molybdopterin + AMP + H(+)</text>
        <dbReference type="Rhea" id="RHEA:35047"/>
        <dbReference type="ChEBI" id="CHEBI:15378"/>
        <dbReference type="ChEBI" id="CHEBI:36264"/>
        <dbReference type="ChEBI" id="CHEBI:62727"/>
        <dbReference type="ChEBI" id="CHEBI:71302"/>
        <dbReference type="ChEBI" id="CHEBI:456215"/>
        <dbReference type="EC" id="2.10.1.1"/>
    </reaction>
</comment>
<dbReference type="SUPFAM" id="SSF53218">
    <property type="entry name" value="Molybdenum cofactor biosynthesis proteins"/>
    <property type="match status" value="1"/>
</dbReference>
<dbReference type="InterPro" id="IPR036688">
    <property type="entry name" value="MoeA_C_domain_IV_sf"/>
</dbReference>
<proteinExistence type="inferred from homology"/>
<evidence type="ECO:0000256" key="10">
    <source>
        <dbReference type="ARBA" id="ARBA00047317"/>
    </source>
</evidence>
<dbReference type="GO" id="GO:0006777">
    <property type="term" value="P:Mo-molybdopterin cofactor biosynthetic process"/>
    <property type="evidence" value="ECO:0007669"/>
    <property type="project" value="UniProtKB-UniRule"/>
</dbReference>
<dbReference type="Pfam" id="PF03454">
    <property type="entry name" value="MoeA_C"/>
    <property type="match status" value="1"/>
</dbReference>
<evidence type="ECO:0000313" key="14">
    <source>
        <dbReference type="Proteomes" id="UP000076555"/>
    </source>
</evidence>
<feature type="domain" description="MoaB/Mog" evidence="12">
    <location>
        <begin position="183"/>
        <end position="331"/>
    </location>
</feature>
<dbReference type="Gene3D" id="3.90.105.10">
    <property type="entry name" value="Molybdopterin biosynthesis moea protein, domain 2"/>
    <property type="match status" value="1"/>
</dbReference>
<dbReference type="GO" id="GO:0061599">
    <property type="term" value="F:molybdopterin molybdotransferase activity"/>
    <property type="evidence" value="ECO:0007669"/>
    <property type="project" value="UniProtKB-UniRule"/>
</dbReference>
<dbReference type="CDD" id="cd00887">
    <property type="entry name" value="MoeA"/>
    <property type="match status" value="1"/>
</dbReference>
<dbReference type="UniPathway" id="UPA00344"/>
<dbReference type="NCBIfam" id="TIGR00177">
    <property type="entry name" value="molyb_syn"/>
    <property type="match status" value="1"/>
</dbReference>
<keyword evidence="7 11" id="KW-0479">Metal-binding</keyword>
<dbReference type="Pfam" id="PF03453">
    <property type="entry name" value="MoeA_N"/>
    <property type="match status" value="1"/>
</dbReference>